<sequence>MYIRVLVAVAVIFACLMPARAETTYNLIFTGSSGSEIGSGTLVLNETPPSGNSTFYEATDPEHAGYTITSFSATVDSYTFDLSNESALTSATFSNGALKDLEYQSFPGPSVGSGFEVFFSTYGNNFSIGNTLAPYPNDSGTFTATPAAVPFCKLSAALEAIVDTHRTDSLILEATFSPGPGGIIDPSTQRVSIAAGTFHVTIPAGSFQASRVGYLYKGSIDGVSIEFVLRELSPPSANTCSTDTYTLIGTARGADLSPLTNPITVAISIGENTGTEKVEALLQP</sequence>
<keyword evidence="3" id="KW-1185">Reference proteome</keyword>
<dbReference type="EMBL" id="RDSM01000004">
    <property type="protein sequence ID" value="RXH54277.1"/>
    <property type="molecule type" value="Genomic_DNA"/>
</dbReference>
<organism evidence="2 3">
    <name type="scientific">Granulicella sibirica</name>
    <dbReference type="NCBI Taxonomy" id="2479048"/>
    <lineage>
        <taxon>Bacteria</taxon>
        <taxon>Pseudomonadati</taxon>
        <taxon>Acidobacteriota</taxon>
        <taxon>Terriglobia</taxon>
        <taxon>Terriglobales</taxon>
        <taxon>Acidobacteriaceae</taxon>
        <taxon>Granulicella</taxon>
    </lineage>
</organism>
<reference evidence="2 3" key="1">
    <citation type="submission" date="2018-11" db="EMBL/GenBank/DDBJ databases">
        <authorList>
            <person name="Mardanov A.V."/>
            <person name="Ravin N.V."/>
            <person name="Dedysh S.N."/>
        </authorList>
    </citation>
    <scope>NUCLEOTIDE SEQUENCE [LARGE SCALE GENOMIC DNA]</scope>
    <source>
        <strain evidence="2 3">AF10</strain>
    </source>
</reference>
<keyword evidence="1" id="KW-0732">Signal</keyword>
<comment type="caution">
    <text evidence="2">The sequence shown here is derived from an EMBL/GenBank/DDBJ whole genome shotgun (WGS) entry which is preliminary data.</text>
</comment>
<gene>
    <name evidence="2" type="ORF">GRAN_4573</name>
</gene>
<evidence type="ECO:0000256" key="1">
    <source>
        <dbReference type="SAM" id="SignalP"/>
    </source>
</evidence>
<protein>
    <submittedName>
        <fullName evidence="2">Cell surface protein</fullName>
    </submittedName>
</protein>
<dbReference type="Proteomes" id="UP000289437">
    <property type="component" value="Unassembled WGS sequence"/>
</dbReference>
<reference evidence="3" key="2">
    <citation type="submission" date="2019-02" db="EMBL/GenBank/DDBJ databases">
        <title>Granulicella sibirica sp. nov., a psychrotolerant acidobacterium isolated from an organic soil layer in forested tundra, West Siberia.</title>
        <authorList>
            <person name="Oshkin I.Y."/>
            <person name="Kulichevskaya I.S."/>
            <person name="Rijpstra W.I.C."/>
            <person name="Sinninghe Damste J.S."/>
            <person name="Rakitin A.L."/>
            <person name="Ravin N.V."/>
            <person name="Dedysh S.N."/>
        </authorList>
    </citation>
    <scope>NUCLEOTIDE SEQUENCE [LARGE SCALE GENOMIC DNA]</scope>
    <source>
        <strain evidence="3">AF10</strain>
    </source>
</reference>
<evidence type="ECO:0000313" key="2">
    <source>
        <dbReference type="EMBL" id="RXH54277.1"/>
    </source>
</evidence>
<accession>A0A4Q0SU98</accession>
<name>A0A4Q0SU98_9BACT</name>
<proteinExistence type="predicted"/>
<dbReference type="AlphaFoldDB" id="A0A4Q0SU98"/>
<dbReference type="PROSITE" id="PS51257">
    <property type="entry name" value="PROKAR_LIPOPROTEIN"/>
    <property type="match status" value="1"/>
</dbReference>
<evidence type="ECO:0000313" key="3">
    <source>
        <dbReference type="Proteomes" id="UP000289437"/>
    </source>
</evidence>
<dbReference type="RefSeq" id="WP_128915189.1">
    <property type="nucleotide sequence ID" value="NZ_RDSM01000004.1"/>
</dbReference>
<feature type="chain" id="PRO_5020874088" evidence="1">
    <location>
        <begin position="22"/>
        <end position="284"/>
    </location>
</feature>
<feature type="signal peptide" evidence="1">
    <location>
        <begin position="1"/>
        <end position="21"/>
    </location>
</feature>